<evidence type="ECO:0000259" key="1">
    <source>
        <dbReference type="Pfam" id="PF00462"/>
    </source>
</evidence>
<dbReference type="SUPFAM" id="SSF52833">
    <property type="entry name" value="Thioredoxin-like"/>
    <property type="match status" value="1"/>
</dbReference>
<dbReference type="InterPro" id="IPR002109">
    <property type="entry name" value="Glutaredoxin"/>
</dbReference>
<dbReference type="Gene3D" id="3.40.30.10">
    <property type="entry name" value="Glutaredoxin"/>
    <property type="match status" value="1"/>
</dbReference>
<dbReference type="STRING" id="690879.TSACC_21401"/>
<sequence>MHSDLFLPMKLYIKPWCPWCVEAVSWLKARGYSFESIDVLSSEAAYTHMRKISGQSLTPTLEMPDGKVLPDFDVRQLEKFLQANNIHP</sequence>
<dbReference type="PROSITE" id="PS00195">
    <property type="entry name" value="GLUTAREDOXIN_1"/>
    <property type="match status" value="1"/>
</dbReference>
<dbReference type="EMBL" id="BDCO01000002">
    <property type="protein sequence ID" value="GAT32997.1"/>
    <property type="molecule type" value="Genomic_DNA"/>
</dbReference>
<dbReference type="InterPro" id="IPR036249">
    <property type="entry name" value="Thioredoxin-like_sf"/>
</dbReference>
<dbReference type="PROSITE" id="PS51354">
    <property type="entry name" value="GLUTAREDOXIN_2"/>
    <property type="match status" value="1"/>
</dbReference>
<dbReference type="Pfam" id="PF00462">
    <property type="entry name" value="Glutaredoxin"/>
    <property type="match status" value="1"/>
</dbReference>
<dbReference type="InParanoid" id="A0A146G7Y4"/>
<reference evidence="3" key="1">
    <citation type="journal article" date="2017" name="Genome Announc.">
        <title>Draft Genome Sequence of Terrimicrobium sacchariphilum NM-5T, a Facultative Anaerobic Soil Bacterium of the Class Spartobacteria.</title>
        <authorList>
            <person name="Qiu Y.L."/>
            <person name="Tourlousse D.M."/>
            <person name="Matsuura N."/>
            <person name="Ohashi A."/>
            <person name="Sekiguchi Y."/>
        </authorList>
    </citation>
    <scope>NUCLEOTIDE SEQUENCE [LARGE SCALE GENOMIC DNA]</scope>
    <source>
        <strain evidence="3">NM-5</strain>
    </source>
</reference>
<gene>
    <name evidence="2" type="ORF">TSACC_21401</name>
</gene>
<name>A0A146G7Y4_TERSA</name>
<dbReference type="Proteomes" id="UP000076023">
    <property type="component" value="Unassembled WGS sequence"/>
</dbReference>
<dbReference type="AlphaFoldDB" id="A0A146G7Y4"/>
<proteinExistence type="predicted"/>
<organism evidence="2 3">
    <name type="scientific">Terrimicrobium sacchariphilum</name>
    <dbReference type="NCBI Taxonomy" id="690879"/>
    <lineage>
        <taxon>Bacteria</taxon>
        <taxon>Pseudomonadati</taxon>
        <taxon>Verrucomicrobiota</taxon>
        <taxon>Terrimicrobiia</taxon>
        <taxon>Terrimicrobiales</taxon>
        <taxon>Terrimicrobiaceae</taxon>
        <taxon>Terrimicrobium</taxon>
    </lineage>
</organism>
<protein>
    <submittedName>
        <fullName evidence="2">Glutaredoxin</fullName>
    </submittedName>
</protein>
<dbReference type="CDD" id="cd02976">
    <property type="entry name" value="NrdH"/>
    <property type="match status" value="1"/>
</dbReference>
<comment type="caution">
    <text evidence="2">The sequence shown here is derived from an EMBL/GenBank/DDBJ whole genome shotgun (WGS) entry which is preliminary data.</text>
</comment>
<evidence type="ECO:0000313" key="2">
    <source>
        <dbReference type="EMBL" id="GAT32997.1"/>
    </source>
</evidence>
<accession>A0A146G7Y4</accession>
<keyword evidence="3" id="KW-1185">Reference proteome</keyword>
<feature type="domain" description="Glutaredoxin" evidence="1">
    <location>
        <begin position="11"/>
        <end position="62"/>
    </location>
</feature>
<dbReference type="InterPro" id="IPR011767">
    <property type="entry name" value="GLR_AS"/>
</dbReference>
<evidence type="ECO:0000313" key="3">
    <source>
        <dbReference type="Proteomes" id="UP000076023"/>
    </source>
</evidence>